<proteinExistence type="predicted"/>
<dbReference type="InterPro" id="IPR029479">
    <property type="entry name" value="Nitroreductase"/>
</dbReference>
<evidence type="ECO:0000313" key="3">
    <source>
        <dbReference type="EMBL" id="KPU45726.1"/>
    </source>
</evidence>
<dbReference type="GO" id="GO:0046857">
    <property type="term" value="F:oxidoreductase activity, acting on other nitrogenous compounds as donors, with NAD or NADP as acceptor"/>
    <property type="evidence" value="ECO:0007669"/>
    <property type="project" value="TreeGrafter"/>
</dbReference>
<dbReference type="EMBL" id="LKET01000021">
    <property type="protein sequence ID" value="KPU45726.1"/>
    <property type="molecule type" value="Genomic_DNA"/>
</dbReference>
<reference evidence="3 4" key="1">
    <citation type="submission" date="2015-09" db="EMBL/GenBank/DDBJ databases">
        <title>Genome sequence of Oxobacter pfennigii DSM 3222.</title>
        <authorList>
            <person name="Poehlein A."/>
            <person name="Bengelsdorf F.R."/>
            <person name="Schiel-Bengelsdorf B."/>
            <person name="Duerre P."/>
            <person name="Daniel R."/>
        </authorList>
    </citation>
    <scope>NUCLEOTIDE SEQUENCE [LARGE SCALE GENOMIC DNA]</scope>
    <source>
        <strain evidence="3 4">DSM 3222</strain>
    </source>
</reference>
<dbReference type="PANTHER" id="PTHR23026">
    <property type="entry name" value="NADPH NITROREDUCTASE"/>
    <property type="match status" value="1"/>
</dbReference>
<evidence type="ECO:0000313" key="4">
    <source>
        <dbReference type="Proteomes" id="UP000050326"/>
    </source>
</evidence>
<dbReference type="InterPro" id="IPR050627">
    <property type="entry name" value="Nitroreductase/BluB"/>
</dbReference>
<feature type="domain" description="Nitroreductase" evidence="2">
    <location>
        <begin position="28"/>
        <end position="184"/>
    </location>
</feature>
<organism evidence="3 4">
    <name type="scientific">Oxobacter pfennigii</name>
    <dbReference type="NCBI Taxonomy" id="36849"/>
    <lineage>
        <taxon>Bacteria</taxon>
        <taxon>Bacillati</taxon>
        <taxon>Bacillota</taxon>
        <taxon>Clostridia</taxon>
        <taxon>Eubacteriales</taxon>
        <taxon>Clostridiaceae</taxon>
        <taxon>Oxobacter</taxon>
    </lineage>
</organism>
<dbReference type="EC" id="1.6.99.-" evidence="3"/>
<dbReference type="PANTHER" id="PTHR23026:SF125">
    <property type="entry name" value="OXYGEN-INSENSITIVE NAD(P)H NITROREDUCTASE"/>
    <property type="match status" value="1"/>
</dbReference>
<dbReference type="AlphaFoldDB" id="A0A0P8WCZ2"/>
<sequence length="205" mass="22664">MSPDLDKEDESPNLREVFYMNETISTLLSRRSIRNYTAEQVSDENLKAILEAAVYAPSAVNQQSWHFTVIQNKEVLDNMAADLKDSFKKSNNPRFQQLGTNENFSPFHRAPTVIVISGDEKAVAPEADCAAAAQNILLAAESLGLGACWVNMTIFLLNSEKGALWKKNLGIPEGYKPLYSITLGNKGTANPKAAPRKENSINYIK</sequence>
<dbReference type="InterPro" id="IPR000415">
    <property type="entry name" value="Nitroreductase-like"/>
</dbReference>
<keyword evidence="4" id="KW-1185">Reference proteome</keyword>
<evidence type="ECO:0000256" key="1">
    <source>
        <dbReference type="ARBA" id="ARBA00023027"/>
    </source>
</evidence>
<keyword evidence="3" id="KW-0560">Oxidoreductase</keyword>
<comment type="caution">
    <text evidence="3">The sequence shown here is derived from an EMBL/GenBank/DDBJ whole genome shotgun (WGS) entry which is preliminary data.</text>
</comment>
<gene>
    <name evidence="3" type="primary">frp_1</name>
    <name evidence="3" type="ORF">OXPF_09600</name>
</gene>
<keyword evidence="1" id="KW-0520">NAD</keyword>
<protein>
    <submittedName>
        <fullName evidence="3">NADPH-flavin oxidoreductase</fullName>
        <ecNumber evidence="3">1.6.99.-</ecNumber>
    </submittedName>
</protein>
<dbReference type="GO" id="GO:0046256">
    <property type="term" value="P:2,4,6-trinitrotoluene catabolic process"/>
    <property type="evidence" value="ECO:0007669"/>
    <property type="project" value="TreeGrafter"/>
</dbReference>
<evidence type="ECO:0000259" key="2">
    <source>
        <dbReference type="Pfam" id="PF00881"/>
    </source>
</evidence>
<dbReference type="Proteomes" id="UP000050326">
    <property type="component" value="Unassembled WGS sequence"/>
</dbReference>
<dbReference type="Gene3D" id="3.40.109.10">
    <property type="entry name" value="NADH Oxidase"/>
    <property type="match status" value="1"/>
</dbReference>
<dbReference type="GO" id="GO:0005829">
    <property type="term" value="C:cytosol"/>
    <property type="evidence" value="ECO:0007669"/>
    <property type="project" value="TreeGrafter"/>
</dbReference>
<dbReference type="SUPFAM" id="SSF55469">
    <property type="entry name" value="FMN-dependent nitroreductase-like"/>
    <property type="match status" value="1"/>
</dbReference>
<name>A0A0P8WCZ2_9CLOT</name>
<accession>A0A0P8WCZ2</accession>
<dbReference type="STRING" id="36849.OXPF_09600"/>
<dbReference type="Pfam" id="PF00881">
    <property type="entry name" value="Nitroreductase"/>
    <property type="match status" value="1"/>
</dbReference>